<dbReference type="InterPro" id="IPR018674">
    <property type="entry name" value="DUF2142_membrane"/>
</dbReference>
<protein>
    <recommendedName>
        <fullName evidence="4">Glycosyltransferase RgtA/B/C/D-like domain-containing protein</fullName>
    </recommendedName>
</protein>
<feature type="transmembrane region" description="Helical" evidence="1">
    <location>
        <begin position="134"/>
        <end position="154"/>
    </location>
</feature>
<dbReference type="EMBL" id="BSVA01000001">
    <property type="protein sequence ID" value="GMA90026.1"/>
    <property type="molecule type" value="Genomic_DNA"/>
</dbReference>
<dbReference type="Proteomes" id="UP001157069">
    <property type="component" value="Unassembled WGS sequence"/>
</dbReference>
<keyword evidence="1" id="KW-0812">Transmembrane</keyword>
<dbReference type="Pfam" id="PF09913">
    <property type="entry name" value="DUF2142"/>
    <property type="match status" value="1"/>
</dbReference>
<feature type="transmembrane region" description="Helical" evidence="1">
    <location>
        <begin position="42"/>
        <end position="59"/>
    </location>
</feature>
<keyword evidence="1" id="KW-0472">Membrane</keyword>
<keyword evidence="3" id="KW-1185">Reference proteome</keyword>
<name>A0ABQ6JP26_9MICO</name>
<feature type="transmembrane region" description="Helical" evidence="1">
    <location>
        <begin position="218"/>
        <end position="238"/>
    </location>
</feature>
<comment type="caution">
    <text evidence="2">The sequence shown here is derived from an EMBL/GenBank/DDBJ whole genome shotgun (WGS) entry which is preliminary data.</text>
</comment>
<accession>A0ABQ6JP26</accession>
<evidence type="ECO:0000256" key="1">
    <source>
        <dbReference type="SAM" id="Phobius"/>
    </source>
</evidence>
<feature type="transmembrane region" description="Helical" evidence="1">
    <location>
        <begin position="65"/>
        <end position="83"/>
    </location>
</feature>
<gene>
    <name evidence="2" type="ORF">GCM10025869_05550</name>
</gene>
<feature type="transmembrane region" description="Helical" evidence="1">
    <location>
        <begin position="244"/>
        <end position="272"/>
    </location>
</feature>
<evidence type="ECO:0000313" key="3">
    <source>
        <dbReference type="Proteomes" id="UP001157069"/>
    </source>
</evidence>
<feature type="transmembrane region" description="Helical" evidence="1">
    <location>
        <begin position="188"/>
        <end position="211"/>
    </location>
</feature>
<evidence type="ECO:0000313" key="2">
    <source>
        <dbReference type="EMBL" id="GMA90026.1"/>
    </source>
</evidence>
<reference evidence="3" key="1">
    <citation type="journal article" date="2019" name="Int. J. Syst. Evol. Microbiol.">
        <title>The Global Catalogue of Microorganisms (GCM) 10K type strain sequencing project: providing services to taxonomists for standard genome sequencing and annotation.</title>
        <authorList>
            <consortium name="The Broad Institute Genomics Platform"/>
            <consortium name="The Broad Institute Genome Sequencing Center for Infectious Disease"/>
            <person name="Wu L."/>
            <person name="Ma J."/>
        </authorList>
    </citation>
    <scope>NUCLEOTIDE SEQUENCE [LARGE SCALE GENOMIC DNA]</scope>
    <source>
        <strain evidence="3">NBRC 108755</strain>
    </source>
</reference>
<feature type="transmembrane region" description="Helical" evidence="1">
    <location>
        <begin position="14"/>
        <end position="35"/>
    </location>
</feature>
<evidence type="ECO:0008006" key="4">
    <source>
        <dbReference type="Google" id="ProtNLM"/>
    </source>
</evidence>
<sequence length="306" mass="31550">MHLFAGEDLQTSALVMRLVNATIFVGLATALGVLLAPTRRRTLLWGWLVVLVPLGMFLIPSNNPSGWAITGVGTAFLALLGWFDARGARRWVLGALYLVGLLMAAGARGDAAVYVAGASVVASLLSWERTREWMLRAVLPAVGFVIAVVLFSTAGQAGTGASGFTNGGNPMAPVIPGVETPLNGVGLAAYNLLMLPFLWTGVWGSWGLGWLDTGLPAVVPWAATAAFVVVAFAGLGRLTARKTFAVGGVLLVLVALPVYVLTAGATGSVTAFSRATSSRSSCCSPSCSFRRGAASTPCASGARKPS</sequence>
<organism evidence="2 3">
    <name type="scientific">Homoserinibacter gongjuensis</name>
    <dbReference type="NCBI Taxonomy" id="1162968"/>
    <lineage>
        <taxon>Bacteria</taxon>
        <taxon>Bacillati</taxon>
        <taxon>Actinomycetota</taxon>
        <taxon>Actinomycetes</taxon>
        <taxon>Micrococcales</taxon>
        <taxon>Microbacteriaceae</taxon>
        <taxon>Homoserinibacter</taxon>
    </lineage>
</organism>
<proteinExistence type="predicted"/>
<keyword evidence="1" id="KW-1133">Transmembrane helix</keyword>